<name>A0AAD1QXT1_PELCU</name>
<proteinExistence type="predicted"/>
<gene>
    <name evidence="1" type="ORF">PECUL_23A024700</name>
</gene>
<dbReference type="AlphaFoldDB" id="A0AAD1QXT1"/>
<protein>
    <submittedName>
        <fullName evidence="1">Uncharacterized protein</fullName>
    </submittedName>
</protein>
<dbReference type="EMBL" id="OW240912">
    <property type="protein sequence ID" value="CAH2219834.1"/>
    <property type="molecule type" value="Genomic_DNA"/>
</dbReference>
<evidence type="ECO:0000313" key="1">
    <source>
        <dbReference type="EMBL" id="CAH2219834.1"/>
    </source>
</evidence>
<reference evidence="1" key="1">
    <citation type="submission" date="2022-03" db="EMBL/GenBank/DDBJ databases">
        <authorList>
            <person name="Alioto T."/>
            <person name="Alioto T."/>
            <person name="Gomez Garrido J."/>
        </authorList>
    </citation>
    <scope>NUCLEOTIDE SEQUENCE</scope>
</reference>
<feature type="non-terminal residue" evidence="1">
    <location>
        <position position="53"/>
    </location>
</feature>
<evidence type="ECO:0000313" key="2">
    <source>
        <dbReference type="Proteomes" id="UP001295444"/>
    </source>
</evidence>
<keyword evidence="2" id="KW-1185">Reference proteome</keyword>
<accession>A0AAD1QXT1</accession>
<dbReference type="Proteomes" id="UP001295444">
    <property type="component" value="Chromosome 01"/>
</dbReference>
<organism evidence="1 2">
    <name type="scientific">Pelobates cultripes</name>
    <name type="common">Western spadefoot toad</name>
    <dbReference type="NCBI Taxonomy" id="61616"/>
    <lineage>
        <taxon>Eukaryota</taxon>
        <taxon>Metazoa</taxon>
        <taxon>Chordata</taxon>
        <taxon>Craniata</taxon>
        <taxon>Vertebrata</taxon>
        <taxon>Euteleostomi</taxon>
        <taxon>Amphibia</taxon>
        <taxon>Batrachia</taxon>
        <taxon>Anura</taxon>
        <taxon>Pelobatoidea</taxon>
        <taxon>Pelobatidae</taxon>
        <taxon>Pelobates</taxon>
    </lineage>
</organism>
<sequence>MAEPTVTPSDEKARIVRERLTLYGLNPSVELVQQLMAEAEADIQRARTHELNM</sequence>